<dbReference type="InterPro" id="IPR043128">
    <property type="entry name" value="Rev_trsase/Diguanyl_cyclase"/>
</dbReference>
<dbReference type="InterPro" id="IPR000477">
    <property type="entry name" value="RT_dom"/>
</dbReference>
<dbReference type="GO" id="GO:0003676">
    <property type="term" value="F:nucleic acid binding"/>
    <property type="evidence" value="ECO:0007669"/>
    <property type="project" value="InterPro"/>
</dbReference>
<dbReference type="CDD" id="cd01647">
    <property type="entry name" value="RT_LTR"/>
    <property type="match status" value="1"/>
</dbReference>
<accession>A0A5N6NZT2</accession>
<sequence>MIQNPQFVIEGRACYNCGDPNHLLNTCQRLVPQPVGVPTARGRAFNNNANAQNNNDVLNDKEKKNEDIPIIKDFSEVFPEDLPGLPPTLQVEFRIYVVPSANPVTKSPYRLAPSRLQELPSQLQELSDKGFIRSSVSPWGELVLFLNKKDGSFRMCIDYQELNKLIVKNHYLLPRIDDLFDLLQGATCFSKIDLRSRYYQLENVDTKISERSI</sequence>
<evidence type="ECO:0000259" key="2">
    <source>
        <dbReference type="PROSITE" id="PS50158"/>
    </source>
</evidence>
<keyword evidence="4" id="KW-1185">Reference proteome</keyword>
<dbReference type="Pfam" id="PF00078">
    <property type="entry name" value="RVT_1"/>
    <property type="match status" value="1"/>
</dbReference>
<protein>
    <recommendedName>
        <fullName evidence="2">CCHC-type domain-containing protein</fullName>
    </recommendedName>
</protein>
<dbReference type="InterPro" id="IPR001878">
    <property type="entry name" value="Znf_CCHC"/>
</dbReference>
<dbReference type="InterPro" id="IPR043502">
    <property type="entry name" value="DNA/RNA_pol_sf"/>
</dbReference>
<evidence type="ECO:0000313" key="4">
    <source>
        <dbReference type="Proteomes" id="UP000326396"/>
    </source>
</evidence>
<dbReference type="InterPro" id="IPR053134">
    <property type="entry name" value="RNA-dir_DNA_polymerase"/>
</dbReference>
<name>A0A5N6NZT2_9ASTR</name>
<dbReference type="PANTHER" id="PTHR24559:SF444">
    <property type="entry name" value="REVERSE TRANSCRIPTASE DOMAIN-CONTAINING PROTEIN"/>
    <property type="match status" value="1"/>
</dbReference>
<keyword evidence="1" id="KW-0863">Zinc-finger</keyword>
<dbReference type="Gene3D" id="3.10.10.10">
    <property type="entry name" value="HIV Type 1 Reverse Transcriptase, subunit A, domain 1"/>
    <property type="match status" value="1"/>
</dbReference>
<gene>
    <name evidence="3" type="ORF">E3N88_13890</name>
</gene>
<dbReference type="SUPFAM" id="SSF56672">
    <property type="entry name" value="DNA/RNA polymerases"/>
    <property type="match status" value="1"/>
</dbReference>
<evidence type="ECO:0000313" key="3">
    <source>
        <dbReference type="EMBL" id="KAD5802530.1"/>
    </source>
</evidence>
<dbReference type="Proteomes" id="UP000326396">
    <property type="component" value="Linkage Group LG15"/>
</dbReference>
<organism evidence="3 4">
    <name type="scientific">Mikania micrantha</name>
    <name type="common">bitter vine</name>
    <dbReference type="NCBI Taxonomy" id="192012"/>
    <lineage>
        <taxon>Eukaryota</taxon>
        <taxon>Viridiplantae</taxon>
        <taxon>Streptophyta</taxon>
        <taxon>Embryophyta</taxon>
        <taxon>Tracheophyta</taxon>
        <taxon>Spermatophyta</taxon>
        <taxon>Magnoliopsida</taxon>
        <taxon>eudicotyledons</taxon>
        <taxon>Gunneridae</taxon>
        <taxon>Pentapetalae</taxon>
        <taxon>asterids</taxon>
        <taxon>campanulids</taxon>
        <taxon>Asterales</taxon>
        <taxon>Asteraceae</taxon>
        <taxon>Asteroideae</taxon>
        <taxon>Heliantheae alliance</taxon>
        <taxon>Eupatorieae</taxon>
        <taxon>Mikania</taxon>
    </lineage>
</organism>
<feature type="domain" description="CCHC-type" evidence="2">
    <location>
        <begin position="14"/>
        <end position="29"/>
    </location>
</feature>
<dbReference type="GO" id="GO:0008270">
    <property type="term" value="F:zinc ion binding"/>
    <property type="evidence" value="ECO:0007669"/>
    <property type="project" value="UniProtKB-KW"/>
</dbReference>
<dbReference type="Gene3D" id="3.30.70.270">
    <property type="match status" value="1"/>
</dbReference>
<evidence type="ECO:0000256" key="1">
    <source>
        <dbReference type="PROSITE-ProRule" id="PRU00047"/>
    </source>
</evidence>
<reference evidence="3 4" key="1">
    <citation type="submission" date="2019-05" db="EMBL/GenBank/DDBJ databases">
        <title>Mikania micrantha, genome provides insights into the molecular mechanism of rapid growth.</title>
        <authorList>
            <person name="Liu B."/>
        </authorList>
    </citation>
    <scope>NUCLEOTIDE SEQUENCE [LARGE SCALE GENOMIC DNA]</scope>
    <source>
        <strain evidence="3">NLD-2019</strain>
        <tissue evidence="3">Leaf</tissue>
    </source>
</reference>
<keyword evidence="1" id="KW-0479">Metal-binding</keyword>
<dbReference type="PROSITE" id="PS50158">
    <property type="entry name" value="ZF_CCHC"/>
    <property type="match status" value="1"/>
</dbReference>
<dbReference type="AlphaFoldDB" id="A0A5N6NZT2"/>
<dbReference type="EMBL" id="SZYD01000007">
    <property type="protein sequence ID" value="KAD5802530.1"/>
    <property type="molecule type" value="Genomic_DNA"/>
</dbReference>
<dbReference type="PANTHER" id="PTHR24559">
    <property type="entry name" value="TRANSPOSON TY3-I GAG-POL POLYPROTEIN"/>
    <property type="match status" value="1"/>
</dbReference>
<keyword evidence="1" id="KW-0862">Zinc</keyword>
<proteinExistence type="predicted"/>
<comment type="caution">
    <text evidence="3">The sequence shown here is derived from an EMBL/GenBank/DDBJ whole genome shotgun (WGS) entry which is preliminary data.</text>
</comment>
<dbReference type="OrthoDB" id="407598at2759"/>